<dbReference type="Proteomes" id="UP000187134">
    <property type="component" value="Unassembled WGS sequence"/>
</dbReference>
<dbReference type="AlphaFoldDB" id="A0A1R1C5Z5"/>
<gene>
    <name evidence="1" type="ORF">BK131_05700</name>
</gene>
<evidence type="ECO:0000313" key="1">
    <source>
        <dbReference type="EMBL" id="OMF17457.1"/>
    </source>
</evidence>
<name>A0A1R1C5Z5_PAEAM</name>
<comment type="caution">
    <text evidence="1">The sequence shown here is derived from an EMBL/GenBank/DDBJ whole genome shotgun (WGS) entry which is preliminary data.</text>
</comment>
<evidence type="ECO:0008006" key="3">
    <source>
        <dbReference type="Google" id="ProtNLM"/>
    </source>
</evidence>
<sequence>MWIFNEDFLQNKTWNELFNLIESTEGKVIGDLKLFELVYFTDLDNGFVGNGIYIVKDEKSIRYIGKASSRPFIERLGGHLDLRKIGGFNNLLKNIVKKDFKKEESDQSIAEAGRVLMNYKLILICMEGKKDNSYQFETLENILIDKYRDENLLNRKYRLKKTYNKNGKIADTIYRRVEEVASIT</sequence>
<dbReference type="RefSeq" id="WP_076330737.1">
    <property type="nucleotide sequence ID" value="NZ_MRTJ01000001.1"/>
</dbReference>
<organism evidence="1 2">
    <name type="scientific">Paenibacillus amylolyticus</name>
    <dbReference type="NCBI Taxonomy" id="1451"/>
    <lineage>
        <taxon>Bacteria</taxon>
        <taxon>Bacillati</taxon>
        <taxon>Bacillota</taxon>
        <taxon>Bacilli</taxon>
        <taxon>Bacillales</taxon>
        <taxon>Paenibacillaceae</taxon>
        <taxon>Paenibacillus</taxon>
    </lineage>
</organism>
<evidence type="ECO:0000313" key="2">
    <source>
        <dbReference type="Proteomes" id="UP000187134"/>
    </source>
</evidence>
<dbReference type="EMBL" id="MRTJ01000001">
    <property type="protein sequence ID" value="OMF17457.1"/>
    <property type="molecule type" value="Genomic_DNA"/>
</dbReference>
<reference evidence="1 2" key="1">
    <citation type="submission" date="2016-11" db="EMBL/GenBank/DDBJ databases">
        <title>Paenibacillus species isolates.</title>
        <authorList>
            <person name="Beno S.M."/>
        </authorList>
    </citation>
    <scope>NUCLEOTIDE SEQUENCE [LARGE SCALE GENOMIC DNA]</scope>
    <source>
        <strain evidence="1 2">FSL H8-0246</strain>
    </source>
</reference>
<protein>
    <recommendedName>
        <fullName evidence="3">GIY-YIG domain-containing protein</fullName>
    </recommendedName>
</protein>
<dbReference type="OrthoDB" id="3078773at2"/>
<proteinExistence type="predicted"/>
<accession>A0A1R1C5Z5</accession>